<evidence type="ECO:0000313" key="3">
    <source>
        <dbReference type="EMBL" id="KAL1885934.1"/>
    </source>
</evidence>
<organism evidence="3 4">
    <name type="scientific">Paecilomyces lecythidis</name>
    <dbReference type="NCBI Taxonomy" id="3004212"/>
    <lineage>
        <taxon>Eukaryota</taxon>
        <taxon>Fungi</taxon>
        <taxon>Dikarya</taxon>
        <taxon>Ascomycota</taxon>
        <taxon>Pezizomycotina</taxon>
        <taxon>Eurotiomycetes</taxon>
        <taxon>Eurotiomycetidae</taxon>
        <taxon>Eurotiales</taxon>
        <taxon>Thermoascaceae</taxon>
        <taxon>Paecilomyces</taxon>
    </lineage>
</organism>
<reference evidence="3 4" key="1">
    <citation type="journal article" date="2024" name="IMA Fungus">
        <title>IMA Genome - F19 : A genome assembly and annotation guide to empower mycologists, including annotated draft genome sequences of Ceratocystis pirilliformis, Diaporthe australafricana, Fusarium ophioides, Paecilomyces lecythidis, and Sporothrix stenoceras.</title>
        <authorList>
            <person name="Aylward J."/>
            <person name="Wilson A.M."/>
            <person name="Visagie C.M."/>
            <person name="Spraker J."/>
            <person name="Barnes I."/>
            <person name="Buitendag C."/>
            <person name="Ceriani C."/>
            <person name="Del Mar Angel L."/>
            <person name="du Plessis D."/>
            <person name="Fuchs T."/>
            <person name="Gasser K."/>
            <person name="Kramer D."/>
            <person name="Li W."/>
            <person name="Munsamy K."/>
            <person name="Piso A."/>
            <person name="Price J.L."/>
            <person name="Sonnekus B."/>
            <person name="Thomas C."/>
            <person name="van der Nest A."/>
            <person name="van Dijk A."/>
            <person name="van Heerden A."/>
            <person name="van Vuuren N."/>
            <person name="Yilmaz N."/>
            <person name="Duong T.A."/>
            <person name="van der Merwe N.A."/>
            <person name="Wingfield M.J."/>
            <person name="Wingfield B.D."/>
        </authorList>
    </citation>
    <scope>NUCLEOTIDE SEQUENCE [LARGE SCALE GENOMIC DNA]</scope>
    <source>
        <strain evidence="3 4">CMW 18167</strain>
    </source>
</reference>
<feature type="compositionally biased region" description="Low complexity" evidence="1">
    <location>
        <begin position="1"/>
        <end position="14"/>
    </location>
</feature>
<feature type="region of interest" description="Disordered" evidence="1">
    <location>
        <begin position="1"/>
        <end position="62"/>
    </location>
</feature>
<name>A0ABR3YER5_9EURO</name>
<feature type="compositionally biased region" description="Basic and acidic residues" evidence="1">
    <location>
        <begin position="116"/>
        <end position="132"/>
    </location>
</feature>
<feature type="compositionally biased region" description="Basic and acidic residues" evidence="1">
    <location>
        <begin position="36"/>
        <end position="52"/>
    </location>
</feature>
<proteinExistence type="predicted"/>
<dbReference type="EMBL" id="JAVDPF010000002">
    <property type="protein sequence ID" value="KAL1885934.1"/>
    <property type="molecule type" value="Genomic_DNA"/>
</dbReference>
<evidence type="ECO:0000313" key="4">
    <source>
        <dbReference type="Proteomes" id="UP001583193"/>
    </source>
</evidence>
<protein>
    <recommendedName>
        <fullName evidence="2">STEEP1 domain-containing protein</fullName>
    </recommendedName>
</protein>
<sequence>MASTEPTESATTTPNPVAQTATEQDQSPTQNSQEKTPSHEVNDEQIQDEKPNPRPRRPRKPIHTHHCRFCSHLLLATTRDLTQLRRRREPAQDQAFILPISSSSGDAEGSDSESESESKSKTETDKDGKTKRKETDYTILLSTLLPDRKHTIIRRADGFEKRLLLRCGRCRVVIGYFLDNAHFKQQKGPGAADTKIEGGEEEGEDEAKVVYLLPGGLVKTEQLDVNAEDVELKLESDREWRGWLKGDR</sequence>
<feature type="compositionally biased region" description="Basic residues" evidence="1">
    <location>
        <begin position="53"/>
        <end position="62"/>
    </location>
</feature>
<feature type="region of interest" description="Disordered" evidence="1">
    <location>
        <begin position="86"/>
        <end position="132"/>
    </location>
</feature>
<evidence type="ECO:0000259" key="2">
    <source>
        <dbReference type="Pfam" id="PF25809"/>
    </source>
</evidence>
<evidence type="ECO:0000256" key="1">
    <source>
        <dbReference type="SAM" id="MobiDB-lite"/>
    </source>
</evidence>
<dbReference type="Pfam" id="PF25809">
    <property type="entry name" value="STEEP1"/>
    <property type="match status" value="1"/>
</dbReference>
<accession>A0ABR3YER5</accession>
<feature type="domain" description="STEEP1" evidence="2">
    <location>
        <begin position="58"/>
        <end position="222"/>
    </location>
</feature>
<comment type="caution">
    <text evidence="3">The sequence shown here is derived from an EMBL/GenBank/DDBJ whole genome shotgun (WGS) entry which is preliminary data.</text>
</comment>
<dbReference type="InterPro" id="IPR057965">
    <property type="entry name" value="STEEP1_dom"/>
</dbReference>
<keyword evidence="4" id="KW-1185">Reference proteome</keyword>
<feature type="compositionally biased region" description="Polar residues" evidence="1">
    <location>
        <begin position="15"/>
        <end position="35"/>
    </location>
</feature>
<gene>
    <name evidence="3" type="ORF">Plec18167_001435</name>
</gene>
<dbReference type="Proteomes" id="UP001583193">
    <property type="component" value="Unassembled WGS sequence"/>
</dbReference>